<evidence type="ECO:0000256" key="5">
    <source>
        <dbReference type="ARBA" id="ARBA00022985"/>
    </source>
</evidence>
<dbReference type="PANTHER" id="PTHR48090:SF3">
    <property type="entry name" value="UNDECAPRENYL-PHOSPHATE 4-DEOXY-4-FORMAMIDO-L-ARABINOSE TRANSFERASE"/>
    <property type="match status" value="1"/>
</dbReference>
<dbReference type="Proteomes" id="UP000777784">
    <property type="component" value="Unassembled WGS sequence"/>
</dbReference>
<dbReference type="PANTHER" id="PTHR48090">
    <property type="entry name" value="UNDECAPRENYL-PHOSPHATE 4-DEOXY-4-FORMAMIDO-L-ARABINOSE TRANSFERASE-RELATED"/>
    <property type="match status" value="1"/>
</dbReference>
<dbReference type="InterPro" id="IPR050256">
    <property type="entry name" value="Glycosyltransferase_2"/>
</dbReference>
<evidence type="ECO:0000256" key="7">
    <source>
        <dbReference type="ARBA" id="ARBA00023136"/>
    </source>
</evidence>
<feature type="domain" description="Glycosyltransferase 2-like" evidence="8">
    <location>
        <begin position="15"/>
        <end position="172"/>
    </location>
</feature>
<comment type="caution">
    <text evidence="9">The sequence shown here is derived from an EMBL/GenBank/DDBJ whole genome shotgun (WGS) entry which is preliminary data.</text>
</comment>
<evidence type="ECO:0000259" key="8">
    <source>
        <dbReference type="Pfam" id="PF00535"/>
    </source>
</evidence>
<keyword evidence="2" id="KW-0328">Glycosyltransferase</keyword>
<dbReference type="Gene3D" id="3.90.550.10">
    <property type="entry name" value="Spore Coat Polysaccharide Biosynthesis Protein SpsA, Chain A"/>
    <property type="match status" value="1"/>
</dbReference>
<gene>
    <name evidence="9" type="ORF">KJ970_02255</name>
</gene>
<keyword evidence="1" id="KW-1003">Cell membrane</keyword>
<accession>A0A948RRM3</accession>
<dbReference type="InterPro" id="IPR001173">
    <property type="entry name" value="Glyco_trans_2-like"/>
</dbReference>
<dbReference type="CDD" id="cd04179">
    <property type="entry name" value="DPM_DPG-synthase_like"/>
    <property type="match status" value="1"/>
</dbReference>
<evidence type="ECO:0000313" key="10">
    <source>
        <dbReference type="Proteomes" id="UP000777784"/>
    </source>
</evidence>
<name>A0A948RRM3_UNCEI</name>
<evidence type="ECO:0000256" key="4">
    <source>
        <dbReference type="ARBA" id="ARBA00022692"/>
    </source>
</evidence>
<reference evidence="9" key="1">
    <citation type="submission" date="2021-05" db="EMBL/GenBank/DDBJ databases">
        <title>Energy efficiency and biological interactions define the core microbiome of deep oligotrophic groundwater.</title>
        <authorList>
            <person name="Mehrshad M."/>
            <person name="Lopez-Fernandez M."/>
            <person name="Bell E."/>
            <person name="Bernier-Latmani R."/>
            <person name="Bertilsson S."/>
            <person name="Dopson M."/>
        </authorList>
    </citation>
    <scope>NUCLEOTIDE SEQUENCE</scope>
    <source>
        <strain evidence="9">Modern_marine.mb.64</strain>
    </source>
</reference>
<evidence type="ECO:0000256" key="6">
    <source>
        <dbReference type="ARBA" id="ARBA00022989"/>
    </source>
</evidence>
<dbReference type="EMBL" id="JAHJDP010000012">
    <property type="protein sequence ID" value="MBU2689720.1"/>
    <property type="molecule type" value="Genomic_DNA"/>
</dbReference>
<evidence type="ECO:0000256" key="2">
    <source>
        <dbReference type="ARBA" id="ARBA00022676"/>
    </source>
</evidence>
<organism evidence="9 10">
    <name type="scientific">Eiseniibacteriota bacterium</name>
    <dbReference type="NCBI Taxonomy" id="2212470"/>
    <lineage>
        <taxon>Bacteria</taxon>
        <taxon>Candidatus Eiseniibacteriota</taxon>
    </lineage>
</organism>
<protein>
    <submittedName>
        <fullName evidence="9">Glycosyltransferase family 2 protein</fullName>
    </submittedName>
</protein>
<keyword evidence="4" id="KW-0812">Transmembrane</keyword>
<dbReference type="Pfam" id="PF00535">
    <property type="entry name" value="Glycos_transf_2"/>
    <property type="match status" value="1"/>
</dbReference>
<dbReference type="GO" id="GO:0009103">
    <property type="term" value="P:lipopolysaccharide biosynthetic process"/>
    <property type="evidence" value="ECO:0007669"/>
    <property type="project" value="UniProtKB-KW"/>
</dbReference>
<evidence type="ECO:0000256" key="1">
    <source>
        <dbReference type="ARBA" id="ARBA00022475"/>
    </source>
</evidence>
<sequence length="255" mass="29610">METTDIKSSDSLSLFFPVYGDWGTIASMIVLADRIARDLTDDYEILAINDASPDHSDLILAELTQKYSRLRVITHPKNKGYGGAICSGFKNASKTFIFYTDGDAQYDVRELAKLWKARGGADLVNGYKIRRNDPFHRKIVGWSYHNFVKMMFRLKIRDVDCDFRLIRREIFQGFGLTENSGLICVELMTKIHRTGCQIREVPVHHHHRMHGRSQFFNIRRVARVLIDMMGLWWRVFIRKDLGPPGTFPEEPELKR</sequence>
<evidence type="ECO:0000313" key="9">
    <source>
        <dbReference type="EMBL" id="MBU2689720.1"/>
    </source>
</evidence>
<keyword evidence="3" id="KW-0808">Transferase</keyword>
<keyword evidence="6" id="KW-1133">Transmembrane helix</keyword>
<proteinExistence type="predicted"/>
<keyword evidence="5" id="KW-0448">Lipopolysaccharide biosynthesis</keyword>
<evidence type="ECO:0000256" key="3">
    <source>
        <dbReference type="ARBA" id="ARBA00022679"/>
    </source>
</evidence>
<dbReference type="GO" id="GO:0005886">
    <property type="term" value="C:plasma membrane"/>
    <property type="evidence" value="ECO:0007669"/>
    <property type="project" value="TreeGrafter"/>
</dbReference>
<dbReference type="SUPFAM" id="SSF53448">
    <property type="entry name" value="Nucleotide-diphospho-sugar transferases"/>
    <property type="match status" value="1"/>
</dbReference>
<dbReference type="GO" id="GO:0099621">
    <property type="term" value="F:undecaprenyl-phosphate 4-deoxy-4-formamido-L-arabinose transferase activity"/>
    <property type="evidence" value="ECO:0007669"/>
    <property type="project" value="TreeGrafter"/>
</dbReference>
<dbReference type="AlphaFoldDB" id="A0A948RRM3"/>
<dbReference type="InterPro" id="IPR029044">
    <property type="entry name" value="Nucleotide-diphossugar_trans"/>
</dbReference>
<keyword evidence="7" id="KW-0472">Membrane</keyword>